<dbReference type="AlphaFoldDB" id="A0A518E2W6"/>
<dbReference type="RefSeq" id="WP_145057696.1">
    <property type="nucleotide sequence ID" value="NZ_CP036433.1"/>
</dbReference>
<organism evidence="3 4">
    <name type="scientific">Lignipirellula cremea</name>
    <dbReference type="NCBI Taxonomy" id="2528010"/>
    <lineage>
        <taxon>Bacteria</taxon>
        <taxon>Pseudomonadati</taxon>
        <taxon>Planctomycetota</taxon>
        <taxon>Planctomycetia</taxon>
        <taxon>Pirellulales</taxon>
        <taxon>Pirellulaceae</taxon>
        <taxon>Lignipirellula</taxon>
    </lineage>
</organism>
<feature type="transmembrane region" description="Helical" evidence="2">
    <location>
        <begin position="140"/>
        <end position="157"/>
    </location>
</feature>
<feature type="transmembrane region" description="Helical" evidence="2">
    <location>
        <begin position="116"/>
        <end position="134"/>
    </location>
</feature>
<dbReference type="OrthoDB" id="277696at2"/>
<protein>
    <submittedName>
        <fullName evidence="3">Uncharacterized protein</fullName>
    </submittedName>
</protein>
<name>A0A518E2W6_9BACT</name>
<proteinExistence type="predicted"/>
<keyword evidence="2" id="KW-0472">Membrane</keyword>
<keyword evidence="4" id="KW-1185">Reference proteome</keyword>
<evidence type="ECO:0000256" key="2">
    <source>
        <dbReference type="SAM" id="Phobius"/>
    </source>
</evidence>
<keyword evidence="2" id="KW-1133">Transmembrane helix</keyword>
<accession>A0A518E2W6</accession>
<evidence type="ECO:0000313" key="4">
    <source>
        <dbReference type="Proteomes" id="UP000317648"/>
    </source>
</evidence>
<feature type="transmembrane region" description="Helical" evidence="2">
    <location>
        <begin position="80"/>
        <end position="104"/>
    </location>
</feature>
<feature type="region of interest" description="Disordered" evidence="1">
    <location>
        <begin position="167"/>
        <end position="194"/>
    </location>
</feature>
<feature type="transmembrane region" description="Helical" evidence="2">
    <location>
        <begin position="40"/>
        <end position="60"/>
    </location>
</feature>
<keyword evidence="2" id="KW-0812">Transmembrane</keyword>
<dbReference type="Proteomes" id="UP000317648">
    <property type="component" value="Chromosome"/>
</dbReference>
<reference evidence="3 4" key="1">
    <citation type="submission" date="2019-02" db="EMBL/GenBank/DDBJ databases">
        <title>Deep-cultivation of Planctomycetes and their phenomic and genomic characterization uncovers novel biology.</title>
        <authorList>
            <person name="Wiegand S."/>
            <person name="Jogler M."/>
            <person name="Boedeker C."/>
            <person name="Pinto D."/>
            <person name="Vollmers J."/>
            <person name="Rivas-Marin E."/>
            <person name="Kohn T."/>
            <person name="Peeters S.H."/>
            <person name="Heuer A."/>
            <person name="Rast P."/>
            <person name="Oberbeckmann S."/>
            <person name="Bunk B."/>
            <person name="Jeske O."/>
            <person name="Meyerdierks A."/>
            <person name="Storesund J.E."/>
            <person name="Kallscheuer N."/>
            <person name="Luecker S."/>
            <person name="Lage O.M."/>
            <person name="Pohl T."/>
            <person name="Merkel B.J."/>
            <person name="Hornburger P."/>
            <person name="Mueller R.-W."/>
            <person name="Bruemmer F."/>
            <person name="Labrenz M."/>
            <person name="Spormann A.M."/>
            <person name="Op den Camp H."/>
            <person name="Overmann J."/>
            <person name="Amann R."/>
            <person name="Jetten M.S.M."/>
            <person name="Mascher T."/>
            <person name="Medema M.H."/>
            <person name="Devos D.P."/>
            <person name="Kaster A.-K."/>
            <person name="Ovreas L."/>
            <person name="Rohde M."/>
            <person name="Galperin M.Y."/>
            <person name="Jogler C."/>
        </authorList>
    </citation>
    <scope>NUCLEOTIDE SEQUENCE [LARGE SCALE GENOMIC DNA]</scope>
    <source>
        <strain evidence="3 4">Pla85_3_4</strain>
    </source>
</reference>
<feature type="transmembrane region" description="Helical" evidence="2">
    <location>
        <begin position="12"/>
        <end position="28"/>
    </location>
</feature>
<evidence type="ECO:0000256" key="1">
    <source>
        <dbReference type="SAM" id="MobiDB-lite"/>
    </source>
</evidence>
<evidence type="ECO:0000313" key="3">
    <source>
        <dbReference type="EMBL" id="QDU98439.1"/>
    </source>
</evidence>
<sequence length="194" mass="21283">MLDGDELIRWTVRFALLFYVAAIALGIGDPGSRWRTAANVAWTLGCLCFLGHVAAAMQFYHHWSHAHAFADTAVQTQSQLGWSFGYGIYFSYLFTLLWVVDAAWSWRAAGRSPMRMAIHAYMFFIALNGAIVFHSGPTRWLGAIACLGLGVLLLVRWRSAHGSFSVDSAPADSSASEPATVDSANLEPSPRVEN</sequence>
<dbReference type="EMBL" id="CP036433">
    <property type="protein sequence ID" value="QDU98439.1"/>
    <property type="molecule type" value="Genomic_DNA"/>
</dbReference>
<feature type="compositionally biased region" description="Low complexity" evidence="1">
    <location>
        <begin position="167"/>
        <end position="179"/>
    </location>
</feature>
<gene>
    <name evidence="3" type="ORF">Pla8534_63070</name>
</gene>
<dbReference type="KEGG" id="lcre:Pla8534_63070"/>